<feature type="compositionally biased region" description="Basic residues" evidence="6">
    <location>
        <begin position="846"/>
        <end position="855"/>
    </location>
</feature>
<name>A0A318Z8F9_9EURO</name>
<dbReference type="PANTHER" id="PTHR46896:SF3">
    <property type="entry name" value="FI06413P-RELATED"/>
    <property type="match status" value="1"/>
</dbReference>
<evidence type="ECO:0000256" key="3">
    <source>
        <dbReference type="ARBA" id="ARBA00022670"/>
    </source>
</evidence>
<dbReference type="PANTHER" id="PTHR46896">
    <property type="entry name" value="SENTRIN-SPECIFIC PROTEASE"/>
    <property type="match status" value="1"/>
</dbReference>
<feature type="compositionally biased region" description="Polar residues" evidence="6">
    <location>
        <begin position="119"/>
        <end position="141"/>
    </location>
</feature>
<feature type="compositionally biased region" description="Polar residues" evidence="6">
    <location>
        <begin position="252"/>
        <end position="263"/>
    </location>
</feature>
<evidence type="ECO:0000313" key="9">
    <source>
        <dbReference type="Proteomes" id="UP000248349"/>
    </source>
</evidence>
<keyword evidence="9" id="KW-1185">Reference proteome</keyword>
<feature type="region of interest" description="Disordered" evidence="6">
    <location>
        <begin position="998"/>
        <end position="1155"/>
    </location>
</feature>
<feature type="compositionally biased region" description="Basic residues" evidence="6">
    <location>
        <begin position="320"/>
        <end position="331"/>
    </location>
</feature>
<feature type="compositionally biased region" description="Basic and acidic residues" evidence="6">
    <location>
        <begin position="279"/>
        <end position="307"/>
    </location>
</feature>
<dbReference type="GeneID" id="37076832"/>
<keyword evidence="4" id="KW-0833">Ubl conjugation pathway</keyword>
<dbReference type="Gene3D" id="3.40.395.10">
    <property type="entry name" value="Adenoviral Proteinase, Chain A"/>
    <property type="match status" value="1"/>
</dbReference>
<dbReference type="InterPro" id="IPR038765">
    <property type="entry name" value="Papain-like_cys_pep_sf"/>
</dbReference>
<dbReference type="InterPro" id="IPR051947">
    <property type="entry name" value="Sentrin-specific_protease"/>
</dbReference>
<keyword evidence="3" id="KW-0645">Protease</keyword>
<dbReference type="Proteomes" id="UP000248349">
    <property type="component" value="Unassembled WGS sequence"/>
</dbReference>
<feature type="compositionally biased region" description="Basic and acidic residues" evidence="6">
    <location>
        <begin position="191"/>
        <end position="200"/>
    </location>
</feature>
<feature type="compositionally biased region" description="Basic and acidic residues" evidence="6">
    <location>
        <begin position="1061"/>
        <end position="1075"/>
    </location>
</feature>
<feature type="region of interest" description="Disordered" evidence="6">
    <location>
        <begin position="461"/>
        <end position="541"/>
    </location>
</feature>
<keyword evidence="2" id="KW-0597">Phosphoprotein</keyword>
<feature type="region of interest" description="Disordered" evidence="6">
    <location>
        <begin position="569"/>
        <end position="597"/>
    </location>
</feature>
<dbReference type="GO" id="GO:0005737">
    <property type="term" value="C:cytoplasm"/>
    <property type="evidence" value="ECO:0007669"/>
    <property type="project" value="TreeGrafter"/>
</dbReference>
<evidence type="ECO:0000313" key="8">
    <source>
        <dbReference type="EMBL" id="PYH42684.1"/>
    </source>
</evidence>
<feature type="compositionally biased region" description="Basic and acidic residues" evidence="6">
    <location>
        <begin position="1006"/>
        <end position="1025"/>
    </location>
</feature>
<evidence type="ECO:0000256" key="5">
    <source>
        <dbReference type="ARBA" id="ARBA00022801"/>
    </source>
</evidence>
<feature type="region of interest" description="Disordered" evidence="6">
    <location>
        <begin position="1170"/>
        <end position="1206"/>
    </location>
</feature>
<evidence type="ECO:0000256" key="6">
    <source>
        <dbReference type="SAM" id="MobiDB-lite"/>
    </source>
</evidence>
<reference evidence="8 9" key="1">
    <citation type="submission" date="2016-12" db="EMBL/GenBank/DDBJ databases">
        <title>The genomes of Aspergillus section Nigri reveals drivers in fungal speciation.</title>
        <authorList>
            <consortium name="DOE Joint Genome Institute"/>
            <person name="Vesth T.C."/>
            <person name="Nybo J."/>
            <person name="Theobald S."/>
            <person name="Brandl J."/>
            <person name="Frisvad J.C."/>
            <person name="Nielsen K.F."/>
            <person name="Lyhne E.K."/>
            <person name="Kogle M.E."/>
            <person name="Kuo A."/>
            <person name="Riley R."/>
            <person name="Clum A."/>
            <person name="Nolan M."/>
            <person name="Lipzen A."/>
            <person name="Salamov A."/>
            <person name="Henrissat B."/>
            <person name="Wiebenga A."/>
            <person name="De Vries R.P."/>
            <person name="Grigoriev I.V."/>
            <person name="Mortensen U.H."/>
            <person name="Andersen M.R."/>
            <person name="Baker S.E."/>
        </authorList>
    </citation>
    <scope>NUCLEOTIDE SEQUENCE [LARGE SCALE GENOMIC DNA]</scope>
    <source>
        <strain evidence="8 9">JOP 1030-1</strain>
    </source>
</reference>
<feature type="compositionally biased region" description="Basic residues" evidence="6">
    <location>
        <begin position="168"/>
        <end position="179"/>
    </location>
</feature>
<feature type="compositionally biased region" description="Low complexity" evidence="6">
    <location>
        <begin position="518"/>
        <end position="538"/>
    </location>
</feature>
<keyword evidence="5" id="KW-0378">Hydrolase</keyword>
<feature type="region of interest" description="Disordered" evidence="6">
    <location>
        <begin position="1"/>
        <end position="334"/>
    </location>
</feature>
<dbReference type="AlphaFoldDB" id="A0A318Z8F9"/>
<dbReference type="SUPFAM" id="SSF54001">
    <property type="entry name" value="Cysteine proteinases"/>
    <property type="match status" value="1"/>
</dbReference>
<dbReference type="GO" id="GO:0006508">
    <property type="term" value="P:proteolysis"/>
    <property type="evidence" value="ECO:0007669"/>
    <property type="project" value="UniProtKB-KW"/>
</dbReference>
<dbReference type="PROSITE" id="PS50600">
    <property type="entry name" value="ULP_PROTEASE"/>
    <property type="match status" value="1"/>
</dbReference>
<gene>
    <name evidence="8" type="ORF">BP01DRAFT_359144</name>
</gene>
<feature type="compositionally biased region" description="Basic and acidic residues" evidence="6">
    <location>
        <begin position="76"/>
        <end position="92"/>
    </location>
</feature>
<feature type="domain" description="Ubiquitin-like protease family profile" evidence="7">
    <location>
        <begin position="613"/>
        <end position="931"/>
    </location>
</feature>
<protein>
    <submittedName>
        <fullName evidence="8">Cysteine proteinase</fullName>
    </submittedName>
</protein>
<evidence type="ECO:0000256" key="2">
    <source>
        <dbReference type="ARBA" id="ARBA00022553"/>
    </source>
</evidence>
<dbReference type="RefSeq" id="XP_025428666.1">
    <property type="nucleotide sequence ID" value="XM_025575604.1"/>
</dbReference>
<organism evidence="8 9">
    <name type="scientific">Aspergillus saccharolyticus JOP 1030-1</name>
    <dbReference type="NCBI Taxonomy" id="1450539"/>
    <lineage>
        <taxon>Eukaryota</taxon>
        <taxon>Fungi</taxon>
        <taxon>Dikarya</taxon>
        <taxon>Ascomycota</taxon>
        <taxon>Pezizomycotina</taxon>
        <taxon>Eurotiomycetes</taxon>
        <taxon>Eurotiomycetidae</taxon>
        <taxon>Eurotiales</taxon>
        <taxon>Aspergillaceae</taxon>
        <taxon>Aspergillus</taxon>
        <taxon>Aspergillus subgen. Circumdati</taxon>
    </lineage>
</organism>
<feature type="compositionally biased region" description="Basic and acidic residues" evidence="6">
    <location>
        <begin position="496"/>
        <end position="506"/>
    </location>
</feature>
<evidence type="ECO:0000259" key="7">
    <source>
        <dbReference type="PROSITE" id="PS50600"/>
    </source>
</evidence>
<evidence type="ECO:0000256" key="4">
    <source>
        <dbReference type="ARBA" id="ARBA00022786"/>
    </source>
</evidence>
<feature type="compositionally biased region" description="Basic and acidic residues" evidence="6">
    <location>
        <begin position="1"/>
        <end position="10"/>
    </location>
</feature>
<dbReference type="GO" id="GO:0016926">
    <property type="term" value="P:protein desumoylation"/>
    <property type="evidence" value="ECO:0007669"/>
    <property type="project" value="TreeGrafter"/>
</dbReference>
<sequence>MVRSPDEKPPRPPKLLSTLEDERRLFPSNSRLNDPNGVRIIPGQIMPKRKKIGESPFKVVDRISGKARQSGPVRASKKETRPHDPFIQERPAKRSRHRAPEPSNGKLLSLVDKDADAQSALTTSPTATHASRMSPTSSQRSGKTKRKRNNLFPLEEFCDIESYIKPPLQHKKGPKHGKKQSVPTMPDDDHEERFTRNTAKDRRRRASSEDDGNSWKTGGADRPSKPQVLQGVEITSSKDHHVGNHAVVISPRRNNMTSPTMTRGHSESPESPDELQVTDQKRRSKEMMKKGENEKPFSPVREQRRSSPADIQPTVFTPSKTKRGLKAKKQKATANPVALSPSSFGVVYARFGLIEQQAPHGKEVELVLDSVRGGILLRNKTDPAGCFDLPLHKVTKAIEGAPPSCKVRLVLSKMEGSDQKIDLELSSVEEREQFCNGLKRQNIDPVQRPVDWMERAFRTHDRELKHHPNGLKRPSAVSPEKGAEKKPASSPVKRMRLADSLRDEKGNPTVTAPRESARPSNSAAKSSPSSPDVSPRASKLSSGLSVQIPVKLYTPHSYPVSDRQTRAMLRRRPSTTILSDDDEEDLSTQSQSDGPVKKWHKPLVYPRFGKKKAEVNMHDRDRLRRNDEFLNDNLIEFYIRFLQEHLNRTREEVSKRVYFFNSFFFDTLVNVPRGKKGINYDGVQKWTRNVDIFSHDYVVVPINEHAHWYLAIICNLPNLQDLAESQVVDEPLASMVQSSALLDSQVQEILETPPPEVRRVSEGPLTSSGAEPAQEEQTRHSLASMSLADEPPEDASKVGTPADEWPEREEIPSNPAQIFPQARVELSSSQGMASQDPARPTESAKSPRKQSTKRTSKIDVTQPTIVTFDSLGIARSPTSRILREYLYEEAKFKKGVEIDAKSIRGMTAQKIPLQPNFSDCGLYLLAYLEKFVQDPDMFIRKILQKEDVEWPPLKSGHLRKRLRKFLDALYDEQEQLSRQETSAKETMADRQPICYLLGSPISSPAAHREEKAVESPKKAPRDQHLKSPFKAPESQPSQPDPHSPSKAPEIQPPPKGGIEASELKDEADACAKENEDRDEIDEVRLVASTHDEKEPSSSHTGPGEMACRSHPPEEVIEVPDSQEPTASSLMVKPESARPDTPISSPSEVKSEANKPYTPLHLSVLALDAESKAHKKGSGDVADLPETQVPGTPSKPSMVKDSPTKHR</sequence>
<dbReference type="Pfam" id="PF02902">
    <property type="entry name" value="Peptidase_C48"/>
    <property type="match status" value="1"/>
</dbReference>
<proteinExistence type="inferred from homology"/>
<dbReference type="InterPro" id="IPR003653">
    <property type="entry name" value="Peptidase_C48_C"/>
</dbReference>
<accession>A0A318Z8F9</accession>
<dbReference type="STRING" id="1450539.A0A318Z8F9"/>
<comment type="similarity">
    <text evidence="1">Belongs to the peptidase C48 family.</text>
</comment>
<feature type="region of interest" description="Disordered" evidence="6">
    <location>
        <begin position="751"/>
        <end position="858"/>
    </location>
</feature>
<evidence type="ECO:0000256" key="1">
    <source>
        <dbReference type="ARBA" id="ARBA00005234"/>
    </source>
</evidence>
<dbReference type="GO" id="GO:0005634">
    <property type="term" value="C:nucleus"/>
    <property type="evidence" value="ECO:0007669"/>
    <property type="project" value="TreeGrafter"/>
</dbReference>
<dbReference type="EMBL" id="KZ821249">
    <property type="protein sequence ID" value="PYH42684.1"/>
    <property type="molecule type" value="Genomic_DNA"/>
</dbReference>
<dbReference type="GO" id="GO:0070139">
    <property type="term" value="F:SUMO-specific endopeptidase activity"/>
    <property type="evidence" value="ECO:0007669"/>
    <property type="project" value="TreeGrafter"/>
</dbReference>
<dbReference type="OrthoDB" id="442460at2759"/>